<feature type="region of interest" description="Disordered" evidence="1">
    <location>
        <begin position="24"/>
        <end position="43"/>
    </location>
</feature>
<accession>A0AAW6RMU1</accession>
<feature type="domain" description="Smr" evidence="2">
    <location>
        <begin position="134"/>
        <end position="215"/>
    </location>
</feature>
<keyword evidence="4" id="KW-1185">Reference proteome</keyword>
<evidence type="ECO:0000313" key="3">
    <source>
        <dbReference type="EMBL" id="MDG9699633.1"/>
    </source>
</evidence>
<gene>
    <name evidence="3" type="ORF">QB898_07905</name>
</gene>
<sequence>MKARSLKELKKLRQQFAAAQAQAAKEAQAAQTRQQAQARQRQSDHALFLRAIGAVQPLKASARHEKAGQAARPAPLPRQRQQDERAALRETLSDEFDASTLLHVDEHLSYLRAGIGPDVPARLRRGQWAVQRQIDLHGLRVDQARQALAAFIAAACRSGVRCVRVVHGKGHGSPGKTSVLRAKVPGWLIQKHEVLAFVQARPPDGGAGALLVLLRAA</sequence>
<dbReference type="Pfam" id="PF01713">
    <property type="entry name" value="Smr"/>
    <property type="match status" value="1"/>
</dbReference>
<dbReference type="SMART" id="SM00463">
    <property type="entry name" value="SMR"/>
    <property type="match status" value="1"/>
</dbReference>
<dbReference type="Gene3D" id="3.30.1370.110">
    <property type="match status" value="1"/>
</dbReference>
<evidence type="ECO:0000313" key="4">
    <source>
        <dbReference type="Proteomes" id="UP001237156"/>
    </source>
</evidence>
<protein>
    <submittedName>
        <fullName evidence="3">Smr/MutS family protein</fullName>
    </submittedName>
</protein>
<dbReference type="AlphaFoldDB" id="A0AAW6RMU1"/>
<dbReference type="SUPFAM" id="SSF160443">
    <property type="entry name" value="SMR domain-like"/>
    <property type="match status" value="1"/>
</dbReference>
<dbReference type="PANTHER" id="PTHR35562">
    <property type="entry name" value="DNA ENDONUCLEASE SMRA-RELATED"/>
    <property type="match status" value="1"/>
</dbReference>
<dbReference type="InterPro" id="IPR036063">
    <property type="entry name" value="Smr_dom_sf"/>
</dbReference>
<dbReference type="PROSITE" id="PS50828">
    <property type="entry name" value="SMR"/>
    <property type="match status" value="1"/>
</dbReference>
<feature type="compositionally biased region" description="Low complexity" evidence="1">
    <location>
        <begin position="24"/>
        <end position="40"/>
    </location>
</feature>
<dbReference type="PANTHER" id="PTHR35562:SF2">
    <property type="entry name" value="DNA ENDONUCLEASE SMRA-RELATED"/>
    <property type="match status" value="1"/>
</dbReference>
<name>A0AAW6RMU1_9BURK</name>
<evidence type="ECO:0000259" key="2">
    <source>
        <dbReference type="PROSITE" id="PS50828"/>
    </source>
</evidence>
<dbReference type="Proteomes" id="UP001237156">
    <property type="component" value="Unassembled WGS sequence"/>
</dbReference>
<organism evidence="3 4">
    <name type="scientific">Ottowia cancrivicina</name>
    <dbReference type="NCBI Taxonomy" id="3040346"/>
    <lineage>
        <taxon>Bacteria</taxon>
        <taxon>Pseudomonadati</taxon>
        <taxon>Pseudomonadota</taxon>
        <taxon>Betaproteobacteria</taxon>
        <taxon>Burkholderiales</taxon>
        <taxon>Comamonadaceae</taxon>
        <taxon>Ottowia</taxon>
    </lineage>
</organism>
<evidence type="ECO:0000256" key="1">
    <source>
        <dbReference type="SAM" id="MobiDB-lite"/>
    </source>
</evidence>
<dbReference type="InterPro" id="IPR002625">
    <property type="entry name" value="Smr_dom"/>
</dbReference>
<reference evidence="3 4" key="1">
    <citation type="submission" date="2023-04" db="EMBL/GenBank/DDBJ databases">
        <title>Ottowia paracancer sp. nov., isolated from human stomach.</title>
        <authorList>
            <person name="Song Y."/>
        </authorList>
    </citation>
    <scope>NUCLEOTIDE SEQUENCE [LARGE SCALE GENOMIC DNA]</scope>
    <source>
        <strain evidence="3 4">10c7w1</strain>
    </source>
</reference>
<dbReference type="RefSeq" id="WP_279524496.1">
    <property type="nucleotide sequence ID" value="NZ_JARVII010000014.1"/>
</dbReference>
<proteinExistence type="predicted"/>
<feature type="region of interest" description="Disordered" evidence="1">
    <location>
        <begin position="60"/>
        <end position="84"/>
    </location>
</feature>
<dbReference type="EMBL" id="JARVII010000014">
    <property type="protein sequence ID" value="MDG9699633.1"/>
    <property type="molecule type" value="Genomic_DNA"/>
</dbReference>
<comment type="caution">
    <text evidence="3">The sequence shown here is derived from an EMBL/GenBank/DDBJ whole genome shotgun (WGS) entry which is preliminary data.</text>
</comment>